<keyword evidence="8" id="KW-0460">Magnesium</keyword>
<evidence type="ECO:0000256" key="8">
    <source>
        <dbReference type="PIRSR" id="PIRSR000615-3"/>
    </source>
</evidence>
<dbReference type="Pfam" id="PF07714">
    <property type="entry name" value="PK_Tyr_Ser-Thr"/>
    <property type="match status" value="1"/>
</dbReference>
<evidence type="ECO:0000256" key="3">
    <source>
        <dbReference type="ARBA" id="ARBA00022729"/>
    </source>
</evidence>
<dbReference type="GO" id="GO:0043235">
    <property type="term" value="C:receptor complex"/>
    <property type="evidence" value="ECO:0007669"/>
    <property type="project" value="TreeGrafter"/>
</dbReference>
<keyword evidence="11" id="KW-0808">Transferase</keyword>
<dbReference type="SUPFAM" id="SSF56112">
    <property type="entry name" value="Protein kinase-like (PK-like)"/>
    <property type="match status" value="1"/>
</dbReference>
<dbReference type="AlphaFoldDB" id="A0A9Q1BZF7"/>
<evidence type="ECO:0000256" key="5">
    <source>
        <dbReference type="ARBA" id="ARBA00023136"/>
    </source>
</evidence>
<evidence type="ECO:0000256" key="2">
    <source>
        <dbReference type="ARBA" id="ARBA00022692"/>
    </source>
</evidence>
<dbReference type="PANTHER" id="PTHR24416:SF349">
    <property type="entry name" value="TYROSINE-PROTEIN KINASE RYK"/>
    <property type="match status" value="1"/>
</dbReference>
<evidence type="ECO:0000256" key="7">
    <source>
        <dbReference type="ARBA" id="ARBA00023180"/>
    </source>
</evidence>
<dbReference type="Gene3D" id="1.10.510.10">
    <property type="entry name" value="Transferase(Phosphotransferase) domain 1"/>
    <property type="match status" value="1"/>
</dbReference>
<dbReference type="GO" id="GO:0007169">
    <property type="term" value="P:cell surface receptor protein tyrosine kinase signaling pathway"/>
    <property type="evidence" value="ECO:0007669"/>
    <property type="project" value="TreeGrafter"/>
</dbReference>
<dbReference type="GO" id="GO:0005886">
    <property type="term" value="C:plasma membrane"/>
    <property type="evidence" value="ECO:0007669"/>
    <property type="project" value="TreeGrafter"/>
</dbReference>
<dbReference type="InterPro" id="IPR050122">
    <property type="entry name" value="RTK"/>
</dbReference>
<dbReference type="GO" id="GO:0004714">
    <property type="term" value="F:transmembrane receptor protein tyrosine kinase activity"/>
    <property type="evidence" value="ECO:0007669"/>
    <property type="project" value="TreeGrafter"/>
</dbReference>
<proteinExistence type="predicted"/>
<keyword evidence="5 9" id="KW-0472">Membrane</keyword>
<dbReference type="InterPro" id="IPR000719">
    <property type="entry name" value="Prot_kinase_dom"/>
</dbReference>
<name>A0A9Q1BZF7_HOLLE</name>
<sequence length="397" mass="45392">MTASFTFVVFEHLNEVTCSCEGPYIVDTHAKVLVHILEERAFKECDKISFLDHLREAASIIVSLLILVVLLLCLVFYFKCKIQSGYSISKRNGTARVNYEARIMEDSGNIVHEAETTQHLDIDFAAGDCQKSFNISLVTRLRKGCIFEYWSATYHLGSSKEGLCFVKRMPELSTEKERHLCETVALKLKSLESSIYVVNIIHINLEKIPYYVCYEYMTYGTLKDFVLNNFRKVPEAVVSNSKASIKQSKELVTLASQVAEGMVFVTSQMFNHPMLSMKKVLTTEDCNCKLYDIYPAETALVKIKSHMKKDDPSFAWMSPETILYQQYLPQSDVWSYSVLLWELFSLGETPFAALEPSQIAQHIRSGGVLSKTRECPDFMYAFIIKFGLIPLRRGRKR</sequence>
<keyword evidence="11" id="KW-0418">Kinase</keyword>
<dbReference type="EMBL" id="JAIZAY010000010">
    <property type="protein sequence ID" value="KAJ8035435.1"/>
    <property type="molecule type" value="Genomic_DNA"/>
</dbReference>
<reference evidence="11" key="1">
    <citation type="submission" date="2021-10" db="EMBL/GenBank/DDBJ databases">
        <title>Tropical sea cucumber genome reveals ecological adaptation and Cuvierian tubules defense mechanism.</title>
        <authorList>
            <person name="Chen T."/>
        </authorList>
    </citation>
    <scope>NUCLEOTIDE SEQUENCE</scope>
    <source>
        <strain evidence="11">Nanhai2018</strain>
        <tissue evidence="11">Muscle</tissue>
    </source>
</reference>
<accession>A0A9Q1BZF7</accession>
<protein>
    <submittedName>
        <fullName evidence="11">Tyrosine kinase receptor Cad96Ca</fullName>
    </submittedName>
</protein>
<keyword evidence="4 9" id="KW-1133">Transmembrane helix</keyword>
<evidence type="ECO:0000256" key="9">
    <source>
        <dbReference type="SAM" id="Phobius"/>
    </source>
</evidence>
<keyword evidence="12" id="KW-1185">Reference proteome</keyword>
<dbReference type="GO" id="GO:0005524">
    <property type="term" value="F:ATP binding"/>
    <property type="evidence" value="ECO:0007669"/>
    <property type="project" value="InterPro"/>
</dbReference>
<comment type="subcellular location">
    <subcellularLocation>
        <location evidence="1">Membrane</location>
        <topology evidence="1">Single-pass membrane protein</topology>
    </subcellularLocation>
</comment>
<dbReference type="InterPro" id="IPR011009">
    <property type="entry name" value="Kinase-like_dom_sf"/>
</dbReference>
<organism evidence="11 12">
    <name type="scientific">Holothuria leucospilota</name>
    <name type="common">Black long sea cucumber</name>
    <name type="synonym">Mertensiothuria leucospilota</name>
    <dbReference type="NCBI Taxonomy" id="206669"/>
    <lineage>
        <taxon>Eukaryota</taxon>
        <taxon>Metazoa</taxon>
        <taxon>Echinodermata</taxon>
        <taxon>Eleutherozoa</taxon>
        <taxon>Echinozoa</taxon>
        <taxon>Holothuroidea</taxon>
        <taxon>Aspidochirotacea</taxon>
        <taxon>Aspidochirotida</taxon>
        <taxon>Holothuriidae</taxon>
        <taxon>Holothuria</taxon>
    </lineage>
</organism>
<keyword evidence="3" id="KW-0732">Signal</keyword>
<keyword evidence="2 9" id="KW-0812">Transmembrane</keyword>
<dbReference type="GO" id="GO:0051897">
    <property type="term" value="P:positive regulation of phosphatidylinositol 3-kinase/protein kinase B signal transduction"/>
    <property type="evidence" value="ECO:0007669"/>
    <property type="project" value="TreeGrafter"/>
</dbReference>
<dbReference type="GO" id="GO:0046872">
    <property type="term" value="F:metal ion binding"/>
    <property type="evidence" value="ECO:0007669"/>
    <property type="project" value="UniProtKB-KW"/>
</dbReference>
<feature type="domain" description="Protein kinase" evidence="10">
    <location>
        <begin position="135"/>
        <end position="397"/>
    </location>
</feature>
<dbReference type="GO" id="GO:0010976">
    <property type="term" value="P:positive regulation of neuron projection development"/>
    <property type="evidence" value="ECO:0007669"/>
    <property type="project" value="TreeGrafter"/>
</dbReference>
<gene>
    <name evidence="11" type="ORF">HOLleu_22661</name>
</gene>
<dbReference type="InterPro" id="IPR001245">
    <property type="entry name" value="Ser-Thr/Tyr_kinase_cat_dom"/>
</dbReference>
<feature type="transmembrane region" description="Helical" evidence="9">
    <location>
        <begin position="57"/>
        <end position="78"/>
    </location>
</feature>
<evidence type="ECO:0000256" key="4">
    <source>
        <dbReference type="ARBA" id="ARBA00022989"/>
    </source>
</evidence>
<comment type="caution">
    <text evidence="11">The sequence shown here is derived from an EMBL/GenBank/DDBJ whole genome shotgun (WGS) entry which is preliminary data.</text>
</comment>
<dbReference type="PROSITE" id="PS50011">
    <property type="entry name" value="PROTEIN_KINASE_DOM"/>
    <property type="match status" value="1"/>
</dbReference>
<feature type="binding site" evidence="8">
    <location>
        <position position="292"/>
    </location>
    <ligand>
        <name>Mg(2+)</name>
        <dbReference type="ChEBI" id="CHEBI:18420"/>
    </ligand>
</feature>
<evidence type="ECO:0000313" key="12">
    <source>
        <dbReference type="Proteomes" id="UP001152320"/>
    </source>
</evidence>
<evidence type="ECO:0000313" key="11">
    <source>
        <dbReference type="EMBL" id="KAJ8035435.1"/>
    </source>
</evidence>
<keyword evidence="8" id="KW-0479">Metal-binding</keyword>
<keyword evidence="6 11" id="KW-0675">Receptor</keyword>
<dbReference type="Proteomes" id="UP001152320">
    <property type="component" value="Chromosome 10"/>
</dbReference>
<dbReference type="PRINTS" id="PR00109">
    <property type="entry name" value="TYRKINASE"/>
</dbReference>
<dbReference type="PANTHER" id="PTHR24416">
    <property type="entry name" value="TYROSINE-PROTEIN KINASE RECEPTOR"/>
    <property type="match status" value="1"/>
</dbReference>
<evidence type="ECO:0000259" key="10">
    <source>
        <dbReference type="PROSITE" id="PS50011"/>
    </source>
</evidence>
<keyword evidence="7" id="KW-0325">Glycoprotein</keyword>
<evidence type="ECO:0000256" key="1">
    <source>
        <dbReference type="ARBA" id="ARBA00004167"/>
    </source>
</evidence>
<evidence type="ECO:0000256" key="6">
    <source>
        <dbReference type="ARBA" id="ARBA00023170"/>
    </source>
</evidence>